<dbReference type="CDD" id="cd06433">
    <property type="entry name" value="GT_2_WfgS_like"/>
    <property type="match status" value="1"/>
</dbReference>
<organism evidence="2 3">
    <name type="scientific">Polaribacter marinaquae</name>
    <dbReference type="NCBI Taxonomy" id="1642819"/>
    <lineage>
        <taxon>Bacteria</taxon>
        <taxon>Pseudomonadati</taxon>
        <taxon>Bacteroidota</taxon>
        <taxon>Flavobacteriia</taxon>
        <taxon>Flavobacteriales</taxon>
        <taxon>Flavobacteriaceae</taxon>
    </lineage>
</organism>
<dbReference type="GO" id="GO:0016757">
    <property type="term" value="F:glycosyltransferase activity"/>
    <property type="evidence" value="ECO:0007669"/>
    <property type="project" value="UniProtKB-KW"/>
</dbReference>
<dbReference type="EC" id="2.4.-.-" evidence="2"/>
<evidence type="ECO:0000259" key="1">
    <source>
        <dbReference type="Pfam" id="PF00535"/>
    </source>
</evidence>
<dbReference type="Pfam" id="PF00535">
    <property type="entry name" value="Glycos_transf_2"/>
    <property type="match status" value="1"/>
</dbReference>
<sequence>MKISIITVCYNSEKTIEKTFQSVLRQSYKNVEYIVVDGGSKDATIDLVKKYESIVSKWVSEPDKGLYDAMNKGIAIATGDLVGVLNSDDIFTDEKVLENVANFHMDNPNIDASVGNILQFNEEGKTVRKYSAKNWNPEKLKIGFMPAHPAIFFKRGLFGKYGLYHLDFTIGADYELITRFFLKENISWKFSNITTTSMLIGGVSSSGVSSYQLISKEIKIALSRNNIKFSYLKVQLRGFWKVIGFLKKN</sequence>
<dbReference type="PANTHER" id="PTHR22916">
    <property type="entry name" value="GLYCOSYLTRANSFERASE"/>
    <property type="match status" value="1"/>
</dbReference>
<reference evidence="2 3" key="1">
    <citation type="submission" date="2024-03" db="EMBL/GenBank/DDBJ databases">
        <authorList>
            <person name="Cao K."/>
        </authorList>
    </citation>
    <scope>NUCLEOTIDE SEQUENCE [LARGE SCALE GENOMIC DNA]</scope>
    <source>
        <strain evidence="2 3">MCCC 1K00696</strain>
    </source>
</reference>
<evidence type="ECO:0000313" key="2">
    <source>
        <dbReference type="EMBL" id="WYW56826.1"/>
    </source>
</evidence>
<proteinExistence type="predicted"/>
<dbReference type="InterPro" id="IPR029044">
    <property type="entry name" value="Nucleotide-diphossugar_trans"/>
</dbReference>
<feature type="domain" description="Glycosyltransferase 2-like" evidence="1">
    <location>
        <begin position="4"/>
        <end position="140"/>
    </location>
</feature>
<name>A0ABZ2TUL5_9FLAO</name>
<dbReference type="PANTHER" id="PTHR22916:SF3">
    <property type="entry name" value="UDP-GLCNAC:BETAGAL BETA-1,3-N-ACETYLGLUCOSAMINYLTRANSFERASE-LIKE PROTEIN 1"/>
    <property type="match status" value="1"/>
</dbReference>
<dbReference type="RefSeq" id="WP_340934897.1">
    <property type="nucleotide sequence ID" value="NZ_CP150496.1"/>
</dbReference>
<dbReference type="Proteomes" id="UP001491088">
    <property type="component" value="Chromosome"/>
</dbReference>
<dbReference type="SUPFAM" id="SSF53448">
    <property type="entry name" value="Nucleotide-diphospho-sugar transferases"/>
    <property type="match status" value="1"/>
</dbReference>
<keyword evidence="2" id="KW-0328">Glycosyltransferase</keyword>
<accession>A0ABZ2TUL5</accession>
<dbReference type="EMBL" id="CP150496">
    <property type="protein sequence ID" value="WYW56826.1"/>
    <property type="molecule type" value="Genomic_DNA"/>
</dbReference>
<protein>
    <submittedName>
        <fullName evidence="2">Glycosyltransferase family 2 protein</fullName>
        <ecNumber evidence="2">2.4.-.-</ecNumber>
    </submittedName>
</protein>
<evidence type="ECO:0000313" key="3">
    <source>
        <dbReference type="Proteomes" id="UP001491088"/>
    </source>
</evidence>
<dbReference type="Gene3D" id="3.90.550.10">
    <property type="entry name" value="Spore Coat Polysaccharide Biosynthesis Protein SpsA, Chain A"/>
    <property type="match status" value="1"/>
</dbReference>
<gene>
    <name evidence="2" type="ORF">WG950_06100</name>
</gene>
<dbReference type="InterPro" id="IPR001173">
    <property type="entry name" value="Glyco_trans_2-like"/>
</dbReference>
<keyword evidence="3" id="KW-1185">Reference proteome</keyword>
<keyword evidence="2" id="KW-0808">Transferase</keyword>